<dbReference type="Proteomes" id="UP000784294">
    <property type="component" value="Unassembled WGS sequence"/>
</dbReference>
<keyword evidence="2" id="KW-1185">Reference proteome</keyword>
<evidence type="ECO:0000313" key="1">
    <source>
        <dbReference type="EMBL" id="VEL23060.1"/>
    </source>
</evidence>
<dbReference type="AlphaFoldDB" id="A0A448WY14"/>
<evidence type="ECO:0000313" key="2">
    <source>
        <dbReference type="Proteomes" id="UP000784294"/>
    </source>
</evidence>
<accession>A0A448WY14</accession>
<proteinExistence type="predicted"/>
<comment type="caution">
    <text evidence="1">The sequence shown here is derived from an EMBL/GenBank/DDBJ whole genome shotgun (WGS) entry which is preliminary data.</text>
</comment>
<dbReference type="EMBL" id="CAAALY010059801">
    <property type="protein sequence ID" value="VEL23060.1"/>
    <property type="molecule type" value="Genomic_DNA"/>
</dbReference>
<sequence>MVPCQIVVGWESRSADSLDQFSRMSTKTSGLNSCGSTNDISVRGSVMAIQKSPFRSSLSIGPGYTALQNKGAPPNTLANNLQPISGSNSYNLCSEFDRNVGCQDSLSLLATAKLHASSDKSSLSDEVNSVSQRCLGVDEEMLVNSHQLAFTTAIQLTRRLRNAGYACIILEQAGSVSE</sequence>
<protein>
    <submittedName>
        <fullName evidence="1">Uncharacterized protein</fullName>
    </submittedName>
</protein>
<reference evidence="1" key="1">
    <citation type="submission" date="2018-11" db="EMBL/GenBank/DDBJ databases">
        <authorList>
            <consortium name="Pathogen Informatics"/>
        </authorList>
    </citation>
    <scope>NUCLEOTIDE SEQUENCE</scope>
</reference>
<organism evidence="1 2">
    <name type="scientific">Protopolystoma xenopodis</name>
    <dbReference type="NCBI Taxonomy" id="117903"/>
    <lineage>
        <taxon>Eukaryota</taxon>
        <taxon>Metazoa</taxon>
        <taxon>Spiralia</taxon>
        <taxon>Lophotrochozoa</taxon>
        <taxon>Platyhelminthes</taxon>
        <taxon>Monogenea</taxon>
        <taxon>Polyopisthocotylea</taxon>
        <taxon>Polystomatidea</taxon>
        <taxon>Polystomatidae</taxon>
        <taxon>Protopolystoma</taxon>
    </lineage>
</organism>
<gene>
    <name evidence="1" type="ORF">PXEA_LOCUS16500</name>
</gene>
<name>A0A448WY14_9PLAT</name>